<keyword evidence="2" id="KW-1185">Reference proteome</keyword>
<proteinExistence type="predicted"/>
<evidence type="ECO:0000313" key="2">
    <source>
        <dbReference type="Proteomes" id="UP001501821"/>
    </source>
</evidence>
<name>A0ABP7I013_9ACTN</name>
<protein>
    <submittedName>
        <fullName evidence="1">DUF4345 family protein</fullName>
    </submittedName>
</protein>
<dbReference type="RefSeq" id="WP_344772766.1">
    <property type="nucleotide sequence ID" value="NZ_BAABAH010000002.1"/>
</dbReference>
<sequence length="120" mass="11826">MNRLIAIGAASFAGMGVVSFLKPDVVTSVVGVAAPHADARTELRAVYGGMPLALAATLAAAPSSGTVIGVATAGMAAGRAGSSYFEGGLSPKMKGFMALEIALAGALVLGARQHRKALTA</sequence>
<evidence type="ECO:0000313" key="1">
    <source>
        <dbReference type="EMBL" id="GAA3808487.1"/>
    </source>
</evidence>
<gene>
    <name evidence="1" type="ORF">GCM10022242_09220</name>
</gene>
<dbReference type="InterPro" id="IPR025597">
    <property type="entry name" value="DUF4345"/>
</dbReference>
<dbReference type="Pfam" id="PF14248">
    <property type="entry name" value="DUF4345"/>
    <property type="match status" value="1"/>
</dbReference>
<comment type="caution">
    <text evidence="1">The sequence shown here is derived from an EMBL/GenBank/DDBJ whole genome shotgun (WGS) entry which is preliminary data.</text>
</comment>
<dbReference type="Proteomes" id="UP001501821">
    <property type="component" value="Unassembled WGS sequence"/>
</dbReference>
<accession>A0ABP7I013</accession>
<reference evidence="2" key="1">
    <citation type="journal article" date="2019" name="Int. J. Syst. Evol. Microbiol.">
        <title>The Global Catalogue of Microorganisms (GCM) 10K type strain sequencing project: providing services to taxonomists for standard genome sequencing and annotation.</title>
        <authorList>
            <consortium name="The Broad Institute Genomics Platform"/>
            <consortium name="The Broad Institute Genome Sequencing Center for Infectious Disease"/>
            <person name="Wu L."/>
            <person name="Ma J."/>
        </authorList>
    </citation>
    <scope>NUCLEOTIDE SEQUENCE [LARGE SCALE GENOMIC DNA]</scope>
    <source>
        <strain evidence="2">JCM 16953</strain>
    </source>
</reference>
<dbReference type="EMBL" id="BAABAH010000002">
    <property type="protein sequence ID" value="GAA3808487.1"/>
    <property type="molecule type" value="Genomic_DNA"/>
</dbReference>
<organism evidence="1 2">
    <name type="scientific">Nocardioides panacisoli</name>
    <dbReference type="NCBI Taxonomy" id="627624"/>
    <lineage>
        <taxon>Bacteria</taxon>
        <taxon>Bacillati</taxon>
        <taxon>Actinomycetota</taxon>
        <taxon>Actinomycetes</taxon>
        <taxon>Propionibacteriales</taxon>
        <taxon>Nocardioidaceae</taxon>
        <taxon>Nocardioides</taxon>
    </lineage>
</organism>